<organism evidence="1 2">
    <name type="scientific">Nonomuraea cypriaca</name>
    <dbReference type="NCBI Taxonomy" id="1187855"/>
    <lineage>
        <taxon>Bacteria</taxon>
        <taxon>Bacillati</taxon>
        <taxon>Actinomycetota</taxon>
        <taxon>Actinomycetes</taxon>
        <taxon>Streptosporangiales</taxon>
        <taxon>Streptosporangiaceae</taxon>
        <taxon>Nonomuraea</taxon>
    </lineage>
</organism>
<keyword evidence="2" id="KW-1185">Reference proteome</keyword>
<reference evidence="1" key="1">
    <citation type="submission" date="2020-11" db="EMBL/GenBank/DDBJ databases">
        <title>Whole-genome analyses of Nonomuraea sp. K274.</title>
        <authorList>
            <person name="Veyisoglu A."/>
        </authorList>
    </citation>
    <scope>NUCLEOTIDE SEQUENCE</scope>
    <source>
        <strain evidence="1">K274</strain>
    </source>
</reference>
<proteinExistence type="predicted"/>
<dbReference type="AlphaFoldDB" id="A0A931EY42"/>
<dbReference type="Proteomes" id="UP000605361">
    <property type="component" value="Unassembled WGS sequence"/>
</dbReference>
<gene>
    <name evidence="1" type="ORF">ITP53_22190</name>
</gene>
<accession>A0A931EY42</accession>
<protein>
    <submittedName>
        <fullName evidence="1">Uncharacterized protein</fullName>
    </submittedName>
</protein>
<comment type="caution">
    <text evidence="1">The sequence shown here is derived from an EMBL/GenBank/DDBJ whole genome shotgun (WGS) entry which is preliminary data.</text>
</comment>
<sequence length="66" mass="7082">MGTTLHLRAWCNGITGGKAYLEVEGCMGVPDAVRAAALIEVSMRHFAQRADPAAIAAEHQDYEVNP</sequence>
<name>A0A931EY42_9ACTN</name>
<evidence type="ECO:0000313" key="1">
    <source>
        <dbReference type="EMBL" id="MBF8188389.1"/>
    </source>
</evidence>
<evidence type="ECO:0000313" key="2">
    <source>
        <dbReference type="Proteomes" id="UP000605361"/>
    </source>
</evidence>
<dbReference type="EMBL" id="JADOGI010000065">
    <property type="protein sequence ID" value="MBF8188389.1"/>
    <property type="molecule type" value="Genomic_DNA"/>
</dbReference>
<dbReference type="RefSeq" id="WP_195897340.1">
    <property type="nucleotide sequence ID" value="NZ_JADOGI010000065.1"/>
</dbReference>